<comment type="caution">
    <text evidence="1">The sequence shown here is derived from an EMBL/GenBank/DDBJ whole genome shotgun (WGS) entry which is preliminary data.</text>
</comment>
<dbReference type="Pfam" id="PF02686">
    <property type="entry name" value="GatC"/>
    <property type="match status" value="1"/>
</dbReference>
<accession>A0A1F6W3W4</accession>
<name>A0A1F6W3W4_9BACT</name>
<evidence type="ECO:0008006" key="3">
    <source>
        <dbReference type="Google" id="ProtNLM"/>
    </source>
</evidence>
<dbReference type="STRING" id="1801750.A3B85_00640"/>
<dbReference type="NCBIfam" id="TIGR00135">
    <property type="entry name" value="gatC"/>
    <property type="match status" value="1"/>
</dbReference>
<dbReference type="InterPro" id="IPR003837">
    <property type="entry name" value="GatC"/>
</dbReference>
<reference evidence="1 2" key="1">
    <citation type="journal article" date="2016" name="Nat. Commun.">
        <title>Thousands of microbial genomes shed light on interconnected biogeochemical processes in an aquifer system.</title>
        <authorList>
            <person name="Anantharaman K."/>
            <person name="Brown C.T."/>
            <person name="Hug L.A."/>
            <person name="Sharon I."/>
            <person name="Castelle C.J."/>
            <person name="Probst A.J."/>
            <person name="Thomas B.C."/>
            <person name="Singh A."/>
            <person name="Wilkins M.J."/>
            <person name="Karaoz U."/>
            <person name="Brodie E.L."/>
            <person name="Williams K.H."/>
            <person name="Hubbard S.S."/>
            <person name="Banfield J.F."/>
        </authorList>
    </citation>
    <scope>NUCLEOTIDE SEQUENCE [LARGE SCALE GENOMIC DNA]</scope>
</reference>
<protein>
    <recommendedName>
        <fullName evidence="3">Aspartyl/glutamyl-tRNA(Asn/Gln) amidotransferase subunit C</fullName>
    </recommendedName>
</protein>
<dbReference type="SUPFAM" id="SSF141000">
    <property type="entry name" value="Glu-tRNAGln amidotransferase C subunit"/>
    <property type="match status" value="1"/>
</dbReference>
<proteinExistence type="predicted"/>
<dbReference type="InterPro" id="IPR036113">
    <property type="entry name" value="Asp/Glu-ADT_sf_sub_c"/>
</dbReference>
<dbReference type="AlphaFoldDB" id="A0A1F6W3W4"/>
<sequence>MDIKDVENLAKLARIELEEEEKKSLLADMESILGYVKKIESAEIGNIKEEYNLYNVWREDISEKREFSPEIIKKQFPDSQEGFLKVKKIL</sequence>
<evidence type="ECO:0000313" key="1">
    <source>
        <dbReference type="EMBL" id="OGI76600.1"/>
    </source>
</evidence>
<dbReference type="GO" id="GO:0006450">
    <property type="term" value="P:regulation of translational fidelity"/>
    <property type="evidence" value="ECO:0007669"/>
    <property type="project" value="InterPro"/>
</dbReference>
<evidence type="ECO:0000313" key="2">
    <source>
        <dbReference type="Proteomes" id="UP000178374"/>
    </source>
</evidence>
<gene>
    <name evidence="1" type="ORF">A3B85_00640</name>
</gene>
<dbReference type="Proteomes" id="UP000178374">
    <property type="component" value="Unassembled WGS sequence"/>
</dbReference>
<dbReference type="Gene3D" id="1.10.20.60">
    <property type="entry name" value="Glu-tRNAGln amidotransferase C subunit, N-terminal domain"/>
    <property type="match status" value="1"/>
</dbReference>
<organism evidence="1 2">
    <name type="scientific">Candidatus Nomurabacteria bacterium RIFCSPHIGHO2_02_FULL_37_13</name>
    <dbReference type="NCBI Taxonomy" id="1801750"/>
    <lineage>
        <taxon>Bacteria</taxon>
        <taxon>Candidatus Nomuraibacteriota</taxon>
    </lineage>
</organism>
<dbReference type="EMBL" id="MFUA01000023">
    <property type="protein sequence ID" value="OGI76600.1"/>
    <property type="molecule type" value="Genomic_DNA"/>
</dbReference>